<dbReference type="EMBL" id="JADCTT010000002">
    <property type="protein sequence ID" value="KAF9756620.1"/>
    <property type="molecule type" value="Genomic_DNA"/>
</dbReference>
<organism evidence="1 2">
    <name type="scientific">Bionectria ochroleuca</name>
    <name type="common">Gliocladium roseum</name>
    <dbReference type="NCBI Taxonomy" id="29856"/>
    <lineage>
        <taxon>Eukaryota</taxon>
        <taxon>Fungi</taxon>
        <taxon>Dikarya</taxon>
        <taxon>Ascomycota</taxon>
        <taxon>Pezizomycotina</taxon>
        <taxon>Sordariomycetes</taxon>
        <taxon>Hypocreomycetidae</taxon>
        <taxon>Hypocreales</taxon>
        <taxon>Bionectriaceae</taxon>
        <taxon>Clonostachys</taxon>
    </lineage>
</organism>
<protein>
    <submittedName>
        <fullName evidence="1">Uncharacterized protein</fullName>
    </submittedName>
</protein>
<accession>A0A8H7NIH0</accession>
<gene>
    <name evidence="1" type="ORF">IM811_007564</name>
</gene>
<name>A0A8H7NIH0_BIOOC</name>
<sequence length="125" mass="12927">MVITCFMPAARLMHRTVATSLTWHDAHALDAVDLPAGIANGGAPEARSDIPCVRPQQSSAMNATTPGFAVSRACLAPCAAVWGIRQTCIADSPGGCLRVVAMQKPGIKAPPSPSLGHLIVLEPSC</sequence>
<evidence type="ECO:0000313" key="2">
    <source>
        <dbReference type="Proteomes" id="UP000616885"/>
    </source>
</evidence>
<dbReference type="AlphaFoldDB" id="A0A8H7NIH0"/>
<evidence type="ECO:0000313" key="1">
    <source>
        <dbReference type="EMBL" id="KAF9756620.1"/>
    </source>
</evidence>
<dbReference type="Proteomes" id="UP000616885">
    <property type="component" value="Unassembled WGS sequence"/>
</dbReference>
<proteinExistence type="predicted"/>
<reference evidence="1" key="1">
    <citation type="submission" date="2020-10" db="EMBL/GenBank/DDBJ databases">
        <title>High-Quality Genome Resource of Clonostachys rosea strain S41 by Oxford Nanopore Long-Read Sequencing.</title>
        <authorList>
            <person name="Wang H."/>
        </authorList>
    </citation>
    <scope>NUCLEOTIDE SEQUENCE</scope>
    <source>
        <strain evidence="1">S41</strain>
    </source>
</reference>
<comment type="caution">
    <text evidence="1">The sequence shown here is derived from an EMBL/GenBank/DDBJ whole genome shotgun (WGS) entry which is preliminary data.</text>
</comment>